<comment type="caution">
    <text evidence="3">The sequence shown here is derived from an EMBL/GenBank/DDBJ whole genome shotgun (WGS) entry which is preliminary data.</text>
</comment>
<dbReference type="eggNOG" id="COG4771">
    <property type="taxonomic scope" value="Bacteria"/>
</dbReference>
<dbReference type="InterPro" id="IPR008969">
    <property type="entry name" value="CarboxyPept-like_regulatory"/>
</dbReference>
<evidence type="ECO:0000313" key="3">
    <source>
        <dbReference type="EMBL" id="KGN97344.1"/>
    </source>
</evidence>
<feature type="domain" description="Outer membrane protein beta-barrel" evidence="2">
    <location>
        <begin position="370"/>
        <end position="751"/>
    </location>
</feature>
<evidence type="ECO:0000259" key="2">
    <source>
        <dbReference type="Pfam" id="PF14905"/>
    </source>
</evidence>
<evidence type="ECO:0000256" key="1">
    <source>
        <dbReference type="SAM" id="SignalP"/>
    </source>
</evidence>
<dbReference type="Pfam" id="PF14905">
    <property type="entry name" value="OMP_b-brl_3"/>
    <property type="match status" value="1"/>
</dbReference>
<dbReference type="EMBL" id="JQZW01000013">
    <property type="protein sequence ID" value="KGN97344.1"/>
    <property type="molecule type" value="Genomic_DNA"/>
</dbReference>
<dbReference type="Pfam" id="PF13715">
    <property type="entry name" value="CarbopepD_reg_2"/>
    <property type="match status" value="1"/>
</dbReference>
<accession>A0A0A2GA78</accession>
<dbReference type="RefSeq" id="WP_036884765.1">
    <property type="nucleotide sequence ID" value="NZ_JQZW01000013.1"/>
</dbReference>
<reference evidence="3 4" key="1">
    <citation type="submission" date="2014-08" db="EMBL/GenBank/DDBJ databases">
        <title>Porphyromonas gingivicanis strain:COT-022_OH1391 Genome sequencing.</title>
        <authorList>
            <person name="Wallis C."/>
            <person name="Deusch O."/>
            <person name="O'Flynn C."/>
            <person name="Davis I."/>
            <person name="Jospin G."/>
            <person name="Darling A.E."/>
            <person name="Coil D.A."/>
            <person name="Alexiev A."/>
            <person name="Horsfall A."/>
            <person name="Kirkwood N."/>
            <person name="Harris S."/>
            <person name="Eisen J.A."/>
        </authorList>
    </citation>
    <scope>NUCLEOTIDE SEQUENCE [LARGE SCALE GENOMIC DNA]</scope>
    <source>
        <strain evidence="4">COT-022 OH1391</strain>
    </source>
</reference>
<sequence>MQRITFLIIAFFLFCQFSYTQAQQAVKGVVMGNGGEPLEYINVVAKSLPDSTFIAGVVTDREGAFSFESLPKNSCLSFSSIGYETSIYPATEEMSIILKETSIELKSLVVKANRPQIRLKDGALEMNVKGSVLSHHSDIINLLGQVPGLRATPEGGVGLIAGGKLMIFLNGREVRQMDELRTIDIKSIKSLRIDNAPGARYPSDVRAVLHIRTLRDLSALSVRLESWTRQATYLSNSEEAYISYSRGKMNFYGMASYGFYKKINEQDWKTTISETQGTNVEERLSTDLINRSNNRSLDVMTGVDFTPVEKITLGLKYTFNREGIIANVKDDSHSYIGTLLNDHVLSQTRLDNITLSHHVNAFSSWQITPKLNLTLNADFFGKKKDKDQNSTEQSLIHHTTTPIAIYSFTRHSLWQGNAILGYDLGKGRTAEIGAEVNNIGGDSHQLYGLERKRVSDYTNAEKIYAGFASYNFDWSGWSTQLGLRYEYAESGLYNHLVAGKDILRSWSNLFYTAKVSGNIGKTMHIFSLKSGIERPTMEQLSNNTFRSNQYLKQEGNPYLVPERSYDFGYNLIYSNYYLSASYTYYQDYMETYIRANREVPSGYIVSSTNYRQAGKLQIIANMRQKWDWYNLSVTGFFQYHHVKGEKQLLFVKPFPLYYLRLNNGFSLPKGYYIDLEYSYQSPTTMKVYLVGRKHLLNLYANKEFFDGKLQLSLRLNNILRSRNQFFTSMGGVVINQGEYEDSRSISLNIIYRFNKERTYKGKDTATEAIGRM</sequence>
<gene>
    <name evidence="3" type="ORF">HQ36_07210</name>
</gene>
<evidence type="ECO:0000313" key="4">
    <source>
        <dbReference type="Proteomes" id="UP000030134"/>
    </source>
</evidence>
<dbReference type="SUPFAM" id="SSF56935">
    <property type="entry name" value="Porins"/>
    <property type="match status" value="1"/>
</dbReference>
<organism evidence="3 4">
    <name type="scientific">Porphyromonas gingivicanis</name>
    <dbReference type="NCBI Taxonomy" id="266762"/>
    <lineage>
        <taxon>Bacteria</taxon>
        <taxon>Pseudomonadati</taxon>
        <taxon>Bacteroidota</taxon>
        <taxon>Bacteroidia</taxon>
        <taxon>Bacteroidales</taxon>
        <taxon>Porphyromonadaceae</taxon>
        <taxon>Porphyromonas</taxon>
    </lineage>
</organism>
<feature type="chain" id="PRO_5001999163" description="Outer membrane protein beta-barrel domain-containing protein" evidence="1">
    <location>
        <begin position="23"/>
        <end position="772"/>
    </location>
</feature>
<dbReference type="AlphaFoldDB" id="A0A0A2GA78"/>
<protein>
    <recommendedName>
        <fullName evidence="2">Outer membrane protein beta-barrel domain-containing protein</fullName>
    </recommendedName>
</protein>
<dbReference type="OrthoDB" id="905020at2"/>
<feature type="signal peptide" evidence="1">
    <location>
        <begin position="1"/>
        <end position="22"/>
    </location>
</feature>
<keyword evidence="1" id="KW-0732">Signal</keyword>
<dbReference type="SUPFAM" id="SSF49464">
    <property type="entry name" value="Carboxypeptidase regulatory domain-like"/>
    <property type="match status" value="1"/>
</dbReference>
<proteinExistence type="predicted"/>
<dbReference type="Proteomes" id="UP000030134">
    <property type="component" value="Unassembled WGS sequence"/>
</dbReference>
<keyword evidence="4" id="KW-1185">Reference proteome</keyword>
<name>A0A0A2GA78_9PORP</name>
<dbReference type="InterPro" id="IPR041700">
    <property type="entry name" value="OMP_b-brl_3"/>
</dbReference>
<dbReference type="STRING" id="266762.HQ36_07210"/>